<feature type="domain" description="ABC transporter" evidence="4">
    <location>
        <begin position="7"/>
        <end position="229"/>
    </location>
</feature>
<sequence>MNNSSLLSIQHLTKSYVGIETLHDINLELPANKIIGLLGPNGAGKTTLIKILANLLSQYDGKILIDGHKLGIESKKIISYLPDTSYLNEKWEARKILDFFEDFFEDFQYSKSLMLLEQFHIPLDKSFKSLSKGTKEKLQLITTLCRNAKLYLFDEPIAGVDPLARQEIFDLILQNRNPQSSVIISTHLVSDVEKYVDMCIFIKEGSIIKFGDTSEVRKNYSNLEEAFKGSFR</sequence>
<dbReference type="Pfam" id="PF00005">
    <property type="entry name" value="ABC_tran"/>
    <property type="match status" value="1"/>
</dbReference>
<evidence type="ECO:0000313" key="8">
    <source>
        <dbReference type="Proteomes" id="UP001240777"/>
    </source>
</evidence>
<dbReference type="EMBL" id="JAUYZK010000002">
    <property type="protein sequence ID" value="MDP2538503.1"/>
    <property type="molecule type" value="Genomic_DNA"/>
</dbReference>
<evidence type="ECO:0000313" key="7">
    <source>
        <dbReference type="Proteomes" id="UP001177258"/>
    </source>
</evidence>
<dbReference type="PANTHER" id="PTHR42939:SF1">
    <property type="entry name" value="ABC TRANSPORTER ATP-BINDING PROTEIN ALBC-RELATED"/>
    <property type="match status" value="1"/>
</dbReference>
<evidence type="ECO:0000313" key="5">
    <source>
        <dbReference type="EMBL" id="MDO7252636.1"/>
    </source>
</evidence>
<keyword evidence="2" id="KW-0547">Nucleotide-binding</keyword>
<dbReference type="InterPro" id="IPR051782">
    <property type="entry name" value="ABC_Transporter_VariousFunc"/>
</dbReference>
<name>A0AA90PXV7_9HELI</name>
<reference evidence="5 7" key="3">
    <citation type="journal article" date="2024" name="Syst. Appl. Microbiol.">
        <title>Helicobacter cappadocius sp. nov., from lizards: The first psychrotrophic Helicobacter species.</title>
        <authorList>
            <person name="Aydin F."/>
            <person name="Tarhane S."/>
            <person name="Karakaya E."/>
            <person name="Abay S."/>
            <person name="Kayman T."/>
            <person name="Guran O."/>
            <person name="Bozkurt E."/>
            <person name="Uzum N."/>
            <person name="Avci A."/>
            <person name="Olgun K."/>
            <person name="Jablonski D."/>
            <person name="Guran C."/>
            <person name="Burcin Saticioglu I."/>
        </authorList>
    </citation>
    <scope>NUCLEOTIDE SEQUENCE [LARGE SCALE GENOMIC DNA]</scope>
    <source>
        <strain evidence="5">Faydin-H75</strain>
        <strain evidence="7">faydin-H76</strain>
    </source>
</reference>
<proteinExistence type="predicted"/>
<dbReference type="SUPFAM" id="SSF52540">
    <property type="entry name" value="P-loop containing nucleoside triphosphate hydrolases"/>
    <property type="match status" value="1"/>
</dbReference>
<dbReference type="EMBL" id="JAUPEV010000002">
    <property type="protein sequence ID" value="MDO7252636.1"/>
    <property type="molecule type" value="Genomic_DNA"/>
</dbReference>
<dbReference type="PROSITE" id="PS50893">
    <property type="entry name" value="ABC_TRANSPORTER_2"/>
    <property type="match status" value="1"/>
</dbReference>
<reference evidence="5" key="2">
    <citation type="submission" date="2023-07" db="EMBL/GenBank/DDBJ databases">
        <authorList>
            <person name="Aydin F."/>
            <person name="Tarhane S."/>
            <person name="Saticioglu I.B."/>
            <person name="Karakaya E."/>
            <person name="Abay S."/>
            <person name="Guran O."/>
            <person name="Bozkurt E."/>
            <person name="Uzum N."/>
            <person name="Olgun K."/>
            <person name="Jablonski D."/>
        </authorList>
    </citation>
    <scope>NUCLEOTIDE SEQUENCE</scope>
    <source>
        <strain evidence="5">Faydin-H75</strain>
    </source>
</reference>
<dbReference type="CDD" id="cd03230">
    <property type="entry name" value="ABC_DR_subfamily_A"/>
    <property type="match status" value="1"/>
</dbReference>
<evidence type="ECO:0000313" key="6">
    <source>
        <dbReference type="EMBL" id="MDP2538503.1"/>
    </source>
</evidence>
<dbReference type="Proteomes" id="UP001177258">
    <property type="component" value="Unassembled WGS sequence"/>
</dbReference>
<accession>A0AA90PXV7</accession>
<dbReference type="AlphaFoldDB" id="A0AA90PXV7"/>
<keyword evidence="1" id="KW-0813">Transport</keyword>
<dbReference type="RefSeq" id="WP_305516478.1">
    <property type="nucleotide sequence ID" value="NZ_JAUPEV010000002.1"/>
</dbReference>
<evidence type="ECO:0000256" key="1">
    <source>
        <dbReference type="ARBA" id="ARBA00022448"/>
    </source>
</evidence>
<evidence type="ECO:0000259" key="4">
    <source>
        <dbReference type="PROSITE" id="PS50893"/>
    </source>
</evidence>
<gene>
    <name evidence="5" type="ORF">Q5I04_01715</name>
    <name evidence="6" type="ORF">Q5I06_01715</name>
</gene>
<dbReference type="InterPro" id="IPR003439">
    <property type="entry name" value="ABC_transporter-like_ATP-bd"/>
</dbReference>
<dbReference type="InterPro" id="IPR003593">
    <property type="entry name" value="AAA+_ATPase"/>
</dbReference>
<dbReference type="Gene3D" id="3.40.50.300">
    <property type="entry name" value="P-loop containing nucleotide triphosphate hydrolases"/>
    <property type="match status" value="1"/>
</dbReference>
<keyword evidence="8" id="KW-1185">Reference proteome</keyword>
<dbReference type="Proteomes" id="UP001240777">
    <property type="component" value="Unassembled WGS sequence"/>
</dbReference>
<protein>
    <submittedName>
        <fullName evidence="6">ABC transporter ATP-binding protein</fullName>
    </submittedName>
</protein>
<comment type="caution">
    <text evidence="6">The sequence shown here is derived from an EMBL/GenBank/DDBJ whole genome shotgun (WGS) entry which is preliminary data.</text>
</comment>
<evidence type="ECO:0000256" key="3">
    <source>
        <dbReference type="ARBA" id="ARBA00022840"/>
    </source>
</evidence>
<dbReference type="GO" id="GO:0016887">
    <property type="term" value="F:ATP hydrolysis activity"/>
    <property type="evidence" value="ECO:0007669"/>
    <property type="project" value="InterPro"/>
</dbReference>
<evidence type="ECO:0000256" key="2">
    <source>
        <dbReference type="ARBA" id="ARBA00022741"/>
    </source>
</evidence>
<dbReference type="SMART" id="SM00382">
    <property type="entry name" value="AAA"/>
    <property type="match status" value="1"/>
</dbReference>
<dbReference type="InterPro" id="IPR027417">
    <property type="entry name" value="P-loop_NTPase"/>
</dbReference>
<dbReference type="GO" id="GO:0005524">
    <property type="term" value="F:ATP binding"/>
    <property type="evidence" value="ECO:0007669"/>
    <property type="project" value="UniProtKB-KW"/>
</dbReference>
<reference evidence="6 8" key="1">
    <citation type="submission" date="2023-07" db="EMBL/GenBank/DDBJ databases">
        <title>Unpublished Manusciprt.</title>
        <authorList>
            <person name="Aydin F."/>
            <person name="Tarhane S."/>
            <person name="Saticioglu I.B."/>
            <person name="Karakaya E."/>
            <person name="Abay S."/>
            <person name="Guran O."/>
            <person name="Bozkurt E."/>
            <person name="Uzum N."/>
            <person name="Olgun K."/>
            <person name="Jablonski D."/>
        </authorList>
    </citation>
    <scope>NUCLEOTIDE SEQUENCE</scope>
    <source>
        <strain evidence="8">faydin-H75</strain>
        <strain evidence="6">Faydin-H76</strain>
    </source>
</reference>
<keyword evidence="3 6" id="KW-0067">ATP-binding</keyword>
<dbReference type="PANTHER" id="PTHR42939">
    <property type="entry name" value="ABC TRANSPORTER ATP-BINDING PROTEIN ALBC-RELATED"/>
    <property type="match status" value="1"/>
</dbReference>
<organism evidence="6 7">
    <name type="scientific">Helicobacter cappadocius</name>
    <dbReference type="NCBI Taxonomy" id="3063998"/>
    <lineage>
        <taxon>Bacteria</taxon>
        <taxon>Pseudomonadati</taxon>
        <taxon>Campylobacterota</taxon>
        <taxon>Epsilonproteobacteria</taxon>
        <taxon>Campylobacterales</taxon>
        <taxon>Helicobacteraceae</taxon>
        <taxon>Helicobacter</taxon>
    </lineage>
</organism>